<gene>
    <name evidence="1" type="ORF">ABH992_007600</name>
</gene>
<proteinExistence type="predicted"/>
<evidence type="ECO:0000313" key="2">
    <source>
        <dbReference type="Proteomes" id="UP001565474"/>
    </source>
</evidence>
<name>A0ABV4GTB8_9BRAD</name>
<organism evidence="1 2">
    <name type="scientific">Bradyrhizobium yuanmingense</name>
    <dbReference type="NCBI Taxonomy" id="108015"/>
    <lineage>
        <taxon>Bacteria</taxon>
        <taxon>Pseudomonadati</taxon>
        <taxon>Pseudomonadota</taxon>
        <taxon>Alphaproteobacteria</taxon>
        <taxon>Hyphomicrobiales</taxon>
        <taxon>Nitrobacteraceae</taxon>
        <taxon>Bradyrhizobium</taxon>
    </lineage>
</organism>
<dbReference type="RefSeq" id="WP_225128697.1">
    <property type="nucleotide sequence ID" value="NZ_JBGBYD010000002.1"/>
</dbReference>
<sequence>MEESLPLSALLARIRKLVPKSEDEHYDEIVRNFGVGTLRPPPTPMSDRELAQAIAEFLKEQPSSESVATLGRRLDPSTRL</sequence>
<comment type="caution">
    <text evidence="1">The sequence shown here is derived from an EMBL/GenBank/DDBJ whole genome shotgun (WGS) entry which is preliminary data.</text>
</comment>
<dbReference type="Proteomes" id="UP001565474">
    <property type="component" value="Unassembled WGS sequence"/>
</dbReference>
<keyword evidence="2" id="KW-1185">Reference proteome</keyword>
<evidence type="ECO:0000313" key="1">
    <source>
        <dbReference type="EMBL" id="MEY9475201.1"/>
    </source>
</evidence>
<dbReference type="EMBL" id="JBGBZN010000002">
    <property type="protein sequence ID" value="MEY9475201.1"/>
    <property type="molecule type" value="Genomic_DNA"/>
</dbReference>
<reference evidence="1 2" key="1">
    <citation type="submission" date="2024-07" db="EMBL/GenBank/DDBJ databases">
        <title>Genomic Encyclopedia of Type Strains, Phase V (KMG-V): Genome sequencing to study the core and pangenomes of soil and plant-associated prokaryotes.</title>
        <authorList>
            <person name="Whitman W."/>
        </authorList>
    </citation>
    <scope>NUCLEOTIDE SEQUENCE [LARGE SCALE GENOMIC DNA]</scope>
    <source>
        <strain evidence="1 2">USDA 222</strain>
    </source>
</reference>
<protein>
    <submittedName>
        <fullName evidence="1">Uncharacterized protein</fullName>
    </submittedName>
</protein>
<accession>A0ABV4GTB8</accession>